<organism evidence="1 2">
    <name type="scientific">Arthrobacter phage Lilmac1015</name>
    <dbReference type="NCBI Taxonomy" id="2912653"/>
    <lineage>
        <taxon>Viruses</taxon>
        <taxon>Duplodnaviria</taxon>
        <taxon>Heunggongvirae</taxon>
        <taxon>Uroviricota</taxon>
        <taxon>Caudoviricetes</taxon>
        <taxon>Berryhillviridae</taxon>
        <taxon>Lilmacvirus</taxon>
        <taxon>Lilmacvirus lilmac1015</taxon>
    </lineage>
</organism>
<dbReference type="NCBIfam" id="TIGR03299">
    <property type="entry name" value="LGT_TIGR03299"/>
    <property type="match status" value="1"/>
</dbReference>
<sequence>MTTVNQISAPRPDALHVLGKSIPEGMSAAEAMAHAGLSGWNVHKRPLETATLYDGELVNPLVVEGHYATVRTNPKTREPEALGVVGRTYVPIQNEAHVELLDTIADEGGARFATAAEMYGGRSVFMSILLPNTITIGGVDPIERYLVAFNSHDGSSSFKIAPTNVRVFCANQQSAVLKGAASSYSVRHTSGARGILAEARNALEIAFKYDSAFELEAEQMIQTTLDEAGFVAMMERLWEVPSEEAPLRTRNKYDARLETLEGLFHDSPTNRNIRGTVWAGYQALTEYVDHFAPAVLGSHARTQEEARAIRTLTGDTASTLKNNAFRVARELVLS</sequence>
<dbReference type="InterPro" id="IPR017686">
    <property type="entry name" value="Phg/plasmid-like_prot"/>
</dbReference>
<reference evidence="1" key="1">
    <citation type="submission" date="2021-12" db="EMBL/GenBank/DDBJ databases">
        <authorList>
            <person name="Isenhart S.H."/>
            <person name="Brown D.K."/>
            <person name="Allen M.J."/>
            <person name="Garcia C.A."/>
            <person name="Bollivar D.W."/>
            <person name="Garlena R.A."/>
            <person name="Russell D.A."/>
            <person name="Jacobs-Sera D."/>
            <person name="Hatfull G.F."/>
        </authorList>
    </citation>
    <scope>NUCLEOTIDE SEQUENCE</scope>
</reference>
<keyword evidence="2" id="KW-1185">Reference proteome</keyword>
<dbReference type="Proteomes" id="UP001179340">
    <property type="component" value="Segment"/>
</dbReference>
<dbReference type="EMBL" id="OL742560">
    <property type="protein sequence ID" value="UKH48362.1"/>
    <property type="molecule type" value="Genomic_DNA"/>
</dbReference>
<evidence type="ECO:0000313" key="1">
    <source>
        <dbReference type="EMBL" id="UKH48362.1"/>
    </source>
</evidence>
<evidence type="ECO:0000313" key="2">
    <source>
        <dbReference type="Proteomes" id="UP001179340"/>
    </source>
</evidence>
<gene>
    <name evidence="1" type="primary">76</name>
    <name evidence="1" type="ORF">SEA_LILMAC1015_76</name>
</gene>
<name>A0AA49BQ58_9CAUD</name>
<proteinExistence type="predicted"/>
<protein>
    <submittedName>
        <fullName evidence="1">Uncharacterized protein</fullName>
    </submittedName>
</protein>
<dbReference type="InterPro" id="IPR026325">
    <property type="entry name" value="DUF932"/>
</dbReference>
<accession>A0AA49BQ58</accession>
<dbReference type="Pfam" id="PF06067">
    <property type="entry name" value="DUF932"/>
    <property type="match status" value="1"/>
</dbReference>